<protein>
    <submittedName>
        <fullName evidence="1">Uncharacterized protein</fullName>
    </submittedName>
</protein>
<keyword evidence="2" id="KW-1185">Reference proteome</keyword>
<reference evidence="1 2" key="1">
    <citation type="submission" date="2014-04" db="EMBL/GenBank/DDBJ databases">
        <authorList>
            <consortium name="DOE Joint Genome Institute"/>
            <person name="Kuo A."/>
            <person name="Tarkka M."/>
            <person name="Buscot F."/>
            <person name="Kohler A."/>
            <person name="Nagy L.G."/>
            <person name="Floudas D."/>
            <person name="Copeland A."/>
            <person name="Barry K.W."/>
            <person name="Cichocki N."/>
            <person name="Veneault-Fourrey C."/>
            <person name="LaButti K."/>
            <person name="Lindquist E.A."/>
            <person name="Lipzen A."/>
            <person name="Lundell T."/>
            <person name="Morin E."/>
            <person name="Murat C."/>
            <person name="Sun H."/>
            <person name="Tunlid A."/>
            <person name="Henrissat B."/>
            <person name="Grigoriev I.V."/>
            <person name="Hibbett D.S."/>
            <person name="Martin F."/>
            <person name="Nordberg H.P."/>
            <person name="Cantor M.N."/>
            <person name="Hua S.X."/>
        </authorList>
    </citation>
    <scope>NUCLEOTIDE SEQUENCE [LARGE SCALE GENOMIC DNA]</scope>
    <source>
        <strain evidence="1 2">F 1598</strain>
    </source>
</reference>
<evidence type="ECO:0000313" key="1">
    <source>
        <dbReference type="EMBL" id="KIM89971.1"/>
    </source>
</evidence>
<dbReference type="AlphaFoldDB" id="A0A0C3GH65"/>
<accession>A0A0C3GH65</accession>
<proteinExistence type="predicted"/>
<reference evidence="2" key="2">
    <citation type="submission" date="2015-01" db="EMBL/GenBank/DDBJ databases">
        <title>Evolutionary Origins and Diversification of the Mycorrhizal Mutualists.</title>
        <authorList>
            <consortium name="DOE Joint Genome Institute"/>
            <consortium name="Mycorrhizal Genomics Consortium"/>
            <person name="Kohler A."/>
            <person name="Kuo A."/>
            <person name="Nagy L.G."/>
            <person name="Floudas D."/>
            <person name="Copeland A."/>
            <person name="Barry K.W."/>
            <person name="Cichocki N."/>
            <person name="Veneault-Fourrey C."/>
            <person name="LaButti K."/>
            <person name="Lindquist E.A."/>
            <person name="Lipzen A."/>
            <person name="Lundell T."/>
            <person name="Morin E."/>
            <person name="Murat C."/>
            <person name="Riley R."/>
            <person name="Ohm R."/>
            <person name="Sun H."/>
            <person name="Tunlid A."/>
            <person name="Henrissat B."/>
            <person name="Grigoriev I.V."/>
            <person name="Hibbett D.S."/>
            <person name="Martin F."/>
        </authorList>
    </citation>
    <scope>NUCLEOTIDE SEQUENCE [LARGE SCALE GENOMIC DNA]</scope>
    <source>
        <strain evidence="2">F 1598</strain>
    </source>
</reference>
<organism evidence="1 2">
    <name type="scientific">Piloderma croceum (strain F 1598)</name>
    <dbReference type="NCBI Taxonomy" id="765440"/>
    <lineage>
        <taxon>Eukaryota</taxon>
        <taxon>Fungi</taxon>
        <taxon>Dikarya</taxon>
        <taxon>Basidiomycota</taxon>
        <taxon>Agaricomycotina</taxon>
        <taxon>Agaricomycetes</taxon>
        <taxon>Agaricomycetidae</taxon>
        <taxon>Atheliales</taxon>
        <taxon>Atheliaceae</taxon>
        <taxon>Piloderma</taxon>
    </lineage>
</organism>
<gene>
    <name evidence="1" type="ORF">PILCRDRAFT_812763</name>
</gene>
<dbReference type="InParanoid" id="A0A0C3GH65"/>
<dbReference type="Proteomes" id="UP000054166">
    <property type="component" value="Unassembled WGS sequence"/>
</dbReference>
<dbReference type="HOGENOM" id="CLU_2062353_0_0_1"/>
<dbReference type="EMBL" id="KN832974">
    <property type="protein sequence ID" value="KIM89971.1"/>
    <property type="molecule type" value="Genomic_DNA"/>
</dbReference>
<evidence type="ECO:0000313" key="2">
    <source>
        <dbReference type="Proteomes" id="UP000054166"/>
    </source>
</evidence>
<sequence>MRYFGRAKDKHSNGAIPGMPTVSTYLNSCNQHPLTESSNLATETTSRLPEEEEPIARHTEIEFKGYYKHGHIEALHGDGDGQWMRMHYHLHFSEVLSKNVKDGIHTLPVPGFCFWLAKK</sequence>
<name>A0A0C3GH65_PILCF</name>